<proteinExistence type="predicted"/>
<sequence length="307" mass="35441">MKTSRLVLWSIVILLLITNISTVIVFTGERNKSSLAILENKSVDPAEPLAKVNQKEINYQEWQHELVTRYGESVLYDLIDKEVVFQLAEQEGIEVHPKIVDRELARMMITKGILSDEEKQQKLEEWTDQINHRYYLQYLLSKDIAVSEQEIVDYYQMYKNQYQFQDMVQLSHIVVSTKPEAEYAIARLEGGESFQDVARELSIDDMRATDNGYLGYYAETSSFIPTEYYQVAISLTPGTYSEPIEVSGGYAIIFQHQHLPAITVSLEEAYEEVRQDIALSKLEQDVNASSLWERVDINIYKDNGLIE</sequence>
<protein>
    <submittedName>
        <fullName evidence="1">Peptidyl-prolyl cis-trans isomerase</fullName>
    </submittedName>
</protein>
<evidence type="ECO:0000313" key="2">
    <source>
        <dbReference type="Proteomes" id="UP001277972"/>
    </source>
</evidence>
<reference evidence="1" key="1">
    <citation type="submission" date="2023-11" db="EMBL/GenBank/DDBJ databases">
        <title>Gracilibacillus pellucida a moderately halophilic bacterium isolated from saline soil in Xinjiang province.</title>
        <authorList>
            <person name="Zhang Z."/>
            <person name="Tan F."/>
            <person name="Wang Y."/>
            <person name="Xia M."/>
        </authorList>
    </citation>
    <scope>NUCLEOTIDE SEQUENCE</scope>
    <source>
        <strain evidence="1">S3-1-1</strain>
    </source>
</reference>
<accession>A0ACC6M9U3</accession>
<evidence type="ECO:0000313" key="1">
    <source>
        <dbReference type="EMBL" id="MDX8047709.1"/>
    </source>
</evidence>
<dbReference type="EMBL" id="JAWZSR010000021">
    <property type="protein sequence ID" value="MDX8047709.1"/>
    <property type="molecule type" value="Genomic_DNA"/>
</dbReference>
<keyword evidence="1" id="KW-0413">Isomerase</keyword>
<comment type="caution">
    <text evidence="1">The sequence shown here is derived from an EMBL/GenBank/DDBJ whole genome shotgun (WGS) entry which is preliminary data.</text>
</comment>
<dbReference type="Proteomes" id="UP001277972">
    <property type="component" value="Unassembled WGS sequence"/>
</dbReference>
<name>A0ACC6M9U3_9BACI</name>
<organism evidence="1 2">
    <name type="scientific">Gracilibacillus pellucidus</name>
    <dbReference type="NCBI Taxonomy" id="3095368"/>
    <lineage>
        <taxon>Bacteria</taxon>
        <taxon>Bacillati</taxon>
        <taxon>Bacillota</taxon>
        <taxon>Bacilli</taxon>
        <taxon>Bacillales</taxon>
        <taxon>Bacillaceae</taxon>
        <taxon>Gracilibacillus</taxon>
    </lineage>
</organism>
<keyword evidence="2" id="KW-1185">Reference proteome</keyword>
<gene>
    <name evidence="1" type="ORF">SH601_17255</name>
</gene>